<feature type="compositionally biased region" description="Polar residues" evidence="1">
    <location>
        <begin position="421"/>
        <end position="433"/>
    </location>
</feature>
<keyword evidence="4" id="KW-1185">Reference proteome</keyword>
<organism evidence="3 4">
    <name type="scientific">Cajanus cajan</name>
    <name type="common">Pigeon pea</name>
    <name type="synonym">Cajanus indicus</name>
    <dbReference type="NCBI Taxonomy" id="3821"/>
    <lineage>
        <taxon>Eukaryota</taxon>
        <taxon>Viridiplantae</taxon>
        <taxon>Streptophyta</taxon>
        <taxon>Embryophyta</taxon>
        <taxon>Tracheophyta</taxon>
        <taxon>Spermatophyta</taxon>
        <taxon>Magnoliopsida</taxon>
        <taxon>eudicotyledons</taxon>
        <taxon>Gunneridae</taxon>
        <taxon>Pentapetalae</taxon>
        <taxon>rosids</taxon>
        <taxon>fabids</taxon>
        <taxon>Fabales</taxon>
        <taxon>Fabaceae</taxon>
        <taxon>Papilionoideae</taxon>
        <taxon>50 kb inversion clade</taxon>
        <taxon>NPAAA clade</taxon>
        <taxon>indigoferoid/millettioid clade</taxon>
        <taxon>Phaseoleae</taxon>
        <taxon>Cajanus</taxon>
    </lineage>
</organism>
<dbReference type="EMBL" id="KQ484811">
    <property type="protein sequence ID" value="KYP33681.1"/>
    <property type="molecule type" value="Genomic_DNA"/>
</dbReference>
<feature type="compositionally biased region" description="Low complexity" evidence="1">
    <location>
        <begin position="370"/>
        <end position="384"/>
    </location>
</feature>
<dbReference type="PROSITE" id="PS50994">
    <property type="entry name" value="INTEGRASE"/>
    <property type="match status" value="1"/>
</dbReference>
<feature type="domain" description="Integrase catalytic" evidence="2">
    <location>
        <begin position="75"/>
        <end position="239"/>
    </location>
</feature>
<feature type="region of interest" description="Disordered" evidence="1">
    <location>
        <begin position="313"/>
        <end position="440"/>
    </location>
</feature>
<dbReference type="Proteomes" id="UP000075243">
    <property type="component" value="Unassembled WGS sequence"/>
</dbReference>
<protein>
    <submittedName>
        <fullName evidence="3">Retrovirus-related Pol polyprotein from transposon TNT 1-94</fullName>
    </submittedName>
</protein>
<proteinExistence type="predicted"/>
<evidence type="ECO:0000259" key="2">
    <source>
        <dbReference type="PROSITE" id="PS50994"/>
    </source>
</evidence>
<evidence type="ECO:0000313" key="4">
    <source>
        <dbReference type="Proteomes" id="UP000075243"/>
    </source>
</evidence>
<dbReference type="InterPro" id="IPR057670">
    <property type="entry name" value="SH3_retrovirus"/>
</dbReference>
<evidence type="ECO:0000256" key="1">
    <source>
        <dbReference type="SAM" id="MobiDB-lite"/>
    </source>
</evidence>
<dbReference type="InterPro" id="IPR012337">
    <property type="entry name" value="RNaseH-like_sf"/>
</dbReference>
<dbReference type="Gramene" id="C.cajan_42141.t">
    <property type="protein sequence ID" value="C.cajan_42141.t.cds1"/>
    <property type="gene ID" value="C.cajan_42141"/>
</dbReference>
<dbReference type="SUPFAM" id="SSF53098">
    <property type="entry name" value="Ribonuclease H-like"/>
    <property type="match status" value="1"/>
</dbReference>
<dbReference type="InterPro" id="IPR001584">
    <property type="entry name" value="Integrase_cat-core"/>
</dbReference>
<dbReference type="Gene3D" id="3.30.420.10">
    <property type="entry name" value="Ribonuclease H-like superfamily/Ribonuclease H"/>
    <property type="match status" value="1"/>
</dbReference>
<reference evidence="3" key="1">
    <citation type="journal article" date="2012" name="Nat. Biotechnol.">
        <title>Draft genome sequence of pigeonpea (Cajanus cajan), an orphan legume crop of resource-poor farmers.</title>
        <authorList>
            <person name="Varshney R.K."/>
            <person name="Chen W."/>
            <person name="Li Y."/>
            <person name="Bharti A.K."/>
            <person name="Saxena R.K."/>
            <person name="Schlueter J.A."/>
            <person name="Donoghue M.T."/>
            <person name="Azam S."/>
            <person name="Fan G."/>
            <person name="Whaley A.M."/>
            <person name="Farmer A.D."/>
            <person name="Sheridan J."/>
            <person name="Iwata A."/>
            <person name="Tuteja R."/>
            <person name="Penmetsa R.V."/>
            <person name="Wu W."/>
            <person name="Upadhyaya H.D."/>
            <person name="Yang S.P."/>
            <person name="Shah T."/>
            <person name="Saxena K.B."/>
            <person name="Michael T."/>
            <person name="McCombie W.R."/>
            <person name="Yang B."/>
            <person name="Zhang G."/>
            <person name="Yang H."/>
            <person name="Wang J."/>
            <person name="Spillane C."/>
            <person name="Cook D.R."/>
            <person name="May G.D."/>
            <person name="Xu X."/>
            <person name="Jackson S.A."/>
        </authorList>
    </citation>
    <scope>NUCLEOTIDE SEQUENCE [LARGE SCALE GENOMIC DNA]</scope>
</reference>
<dbReference type="GO" id="GO:0003676">
    <property type="term" value="F:nucleic acid binding"/>
    <property type="evidence" value="ECO:0007669"/>
    <property type="project" value="InterPro"/>
</dbReference>
<dbReference type="OMA" id="IDECRHR"/>
<gene>
    <name evidence="3" type="ORF">KK1_045456</name>
</gene>
<feature type="compositionally biased region" description="Polar residues" evidence="1">
    <location>
        <begin position="400"/>
        <end position="409"/>
    </location>
</feature>
<dbReference type="PANTHER" id="PTHR42648:SF26">
    <property type="entry name" value="INTEGRASE CATALYTIC DOMAIN-CONTAINING PROTEIN"/>
    <property type="match status" value="1"/>
</dbReference>
<dbReference type="InterPro" id="IPR036397">
    <property type="entry name" value="RNaseH_sf"/>
</dbReference>
<feature type="compositionally biased region" description="Polar residues" evidence="1">
    <location>
        <begin position="355"/>
        <end position="364"/>
    </location>
</feature>
<feature type="compositionally biased region" description="Polar residues" evidence="1">
    <location>
        <begin position="313"/>
        <end position="331"/>
    </location>
</feature>
<sequence length="473" mass="52728">MITCTSYLPTQPPQLHHVHCHSSLLWHYWLGHPASPILNHALRSSQIPVQASATRCLDCPANKSHKIPFNKSTLSSSCPLQVVFSDVWGPTSVTSINGHSYYVIFIDLFSKYVWLYPIKFKSYVSTIFPIFKSLVENQLNTKIKTLYTDNGGEDIKLRSFLQHHGITHLTTPPHTPEHNGLSERKHRHLLETARCLLHHASLPLHLWSYALQTAAYLINRMPTRRLHMKSPLQVLFGCVPNYIKLRIFGCLCFAWLTPYTPNKLVPKSKLCVFLGYSPTQSAYYCLDPQPSKIFTSRHVQFVEDIFPYSSPLTSSAPHDSTSNLNLLQSPQQPAPLIPSQPLAITHPIQQPPSSPNILSSSFNQAPVLDPSPSSNLSPSSSPISPYVPSPHPSSTPATSINEYTLSSPLASVDPPPPCSSAPKSTHPMTTRSKNGIFKPKQVHTVTKFPLPSHVEPTCFSQAIKHPEWKVAMS</sequence>
<name>A0A151QTP0_CAJCA</name>
<dbReference type="PANTHER" id="PTHR42648">
    <property type="entry name" value="TRANSPOSASE, PUTATIVE-RELATED"/>
    <property type="match status" value="1"/>
</dbReference>
<dbReference type="Pfam" id="PF25597">
    <property type="entry name" value="SH3_retrovirus"/>
    <property type="match status" value="1"/>
</dbReference>
<dbReference type="InterPro" id="IPR039537">
    <property type="entry name" value="Retrotran_Ty1/copia-like"/>
</dbReference>
<evidence type="ECO:0000313" key="3">
    <source>
        <dbReference type="EMBL" id="KYP33681.1"/>
    </source>
</evidence>
<dbReference type="GO" id="GO:0015074">
    <property type="term" value="P:DNA integration"/>
    <property type="evidence" value="ECO:0007669"/>
    <property type="project" value="InterPro"/>
</dbReference>
<dbReference type="AlphaFoldDB" id="A0A151QTP0"/>
<dbReference type="Pfam" id="PF00665">
    <property type="entry name" value="rve"/>
    <property type="match status" value="1"/>
</dbReference>
<accession>A0A151QTP0</accession>